<evidence type="ECO:0000313" key="4">
    <source>
        <dbReference type="Proteomes" id="UP000317227"/>
    </source>
</evidence>
<accession>A0A2C9CY73</accession>
<gene>
    <name evidence="1" type="primary">g530c</name>
</gene>
<sequence>MLPFPIISNTNIPEPAFIKDIQTGYSNLFQTIVLLNTGLFYTSGYNTSGQLGVGNKVNRFNVLTYIRNDVRLMSCNATSTMIVTNTNKVYISGARDVFNLGGTSNEVTVFTDVSSYFSTIDISQIKKISFGYTTMVLMNNNDLYGIGLNRYGELGTGVAVGYKALTFIRSNVLDVTTTGNSTVLMLTDGTVWGAGRNATYCLQSSTEGGVLNASILSLTRMFSTVTDPILGVRVSESKVIAYTSGTGYCLGSNDSGTFGDGNTSFTNTNSTGLMIQVQLPVQYKSSPSKDMVFISSPPTSSYIGIDDKLHVCGGNNNGGALGLGVSTSVIGSYTIVPVLISSTDIIRIGTYTSYIGRMNNIILGCGSTSLGITSNTLGTSFIELTLPF</sequence>
<dbReference type="RefSeq" id="YP_009624140.1">
    <property type="nucleotide sequence ID" value="NC_042116.1"/>
</dbReference>
<reference evidence="1" key="2">
    <citation type="submission" date="2017-10" db="EMBL/GenBank/DDBJ databases">
        <authorList>
            <person name="Banno H."/>
            <person name="Chua N.-H."/>
        </authorList>
    </citation>
    <scope>NUCLEOTIDE SEQUENCE [LARGE SCALE GENOMIC DNA]</scope>
</reference>
<reference evidence="2 4" key="3">
    <citation type="submission" date="2019-06" db="EMBL/GenBank/DDBJ databases">
        <authorList>
            <person name="Bower L."/>
            <person name="Leinonen R."/>
        </authorList>
    </citation>
    <scope>NUCLEOTIDE SEQUENCE [LARGE SCALE GENOMIC DNA]</scope>
</reference>
<proteinExistence type="predicted"/>
<dbReference type="EMBL" id="LR596615">
    <property type="protein sequence ID" value="VUE36576.1"/>
    <property type="molecule type" value="Genomic_DNA"/>
</dbReference>
<organism evidence="1 3">
    <name type="scientific">Yersinia phage fHe-Yen9-04</name>
    <dbReference type="NCBI Taxonomy" id="2052742"/>
    <lineage>
        <taxon>Viruses</taxon>
        <taxon>Duplodnaviria</taxon>
        <taxon>Heunggongvirae</taxon>
        <taxon>Uroviricota</taxon>
        <taxon>Caudoviricetes</taxon>
        <taxon>Eneladusvirus</taxon>
        <taxon>Eneladusvirus Yen904</taxon>
    </lineage>
</organism>
<dbReference type="InterPro" id="IPR009091">
    <property type="entry name" value="RCC1/BLIP-II"/>
</dbReference>
<dbReference type="SUPFAM" id="SSF50985">
    <property type="entry name" value="RCC1/BLIP-II"/>
    <property type="match status" value="2"/>
</dbReference>
<dbReference type="GeneID" id="40100948"/>
<evidence type="ECO:0000313" key="2">
    <source>
        <dbReference type="EMBL" id="VUE36576.1"/>
    </source>
</evidence>
<dbReference type="KEGG" id="vg:40100948"/>
<dbReference type="EMBL" id="LT960551">
    <property type="protein sequence ID" value="SOK58807.1"/>
    <property type="molecule type" value="Genomic_DNA"/>
</dbReference>
<dbReference type="Gene3D" id="2.130.10.30">
    <property type="entry name" value="Regulator of chromosome condensation 1/beta-lactamase-inhibitor protein II"/>
    <property type="match status" value="2"/>
</dbReference>
<evidence type="ECO:0000313" key="3">
    <source>
        <dbReference type="Proteomes" id="UP000240931"/>
    </source>
</evidence>
<dbReference type="Proteomes" id="UP000240931">
    <property type="component" value="Segment"/>
</dbReference>
<dbReference type="InterPro" id="IPR051553">
    <property type="entry name" value="Ran_GTPase-activating"/>
</dbReference>
<dbReference type="PANTHER" id="PTHR45982">
    <property type="entry name" value="REGULATOR OF CHROMOSOME CONDENSATION"/>
    <property type="match status" value="1"/>
</dbReference>
<evidence type="ECO:0000313" key="1">
    <source>
        <dbReference type="EMBL" id="SOK58807.1"/>
    </source>
</evidence>
<name>A0A2C9CY73_9CAUD</name>
<protein>
    <submittedName>
        <fullName evidence="1">X-linked retinitis pigmentosa GTPase regulator</fullName>
    </submittedName>
</protein>
<dbReference type="PANTHER" id="PTHR45982:SF1">
    <property type="entry name" value="REGULATOR OF CHROMOSOME CONDENSATION"/>
    <property type="match status" value="1"/>
</dbReference>
<reference evidence="3" key="1">
    <citation type="submission" date="2017-10" db="EMBL/GenBank/DDBJ databases">
        <authorList>
            <person name="Skurnik M."/>
        </authorList>
    </citation>
    <scope>NUCLEOTIDE SEQUENCE [LARGE SCALE GENOMIC DNA]</scope>
</reference>
<dbReference type="Proteomes" id="UP000317227">
    <property type="component" value="Segment"/>
</dbReference>
<keyword evidence="3" id="KW-1185">Reference proteome</keyword>